<feature type="region of interest" description="Disordered" evidence="1">
    <location>
        <begin position="1"/>
        <end position="25"/>
    </location>
</feature>
<evidence type="ECO:0000256" key="1">
    <source>
        <dbReference type="SAM" id="MobiDB-lite"/>
    </source>
</evidence>
<organismHost>
    <name type="scientific">Galliformes</name>
    <name type="common">landfowls</name>
    <dbReference type="NCBI Taxonomy" id="8976"/>
</organismHost>
<sequence length="78" mass="8859">MGRRHRGTSTRGGSRGRRFAFRAGRPRAPVSMFGRIRDDSGAVSLPRIRDETRADGRVQSTRQQWSLRVPLEQAGRRP</sequence>
<reference evidence="2" key="1">
    <citation type="submission" date="1995-11" db="EMBL/GenBank/DDBJ databases">
        <authorList>
            <person name="Pallister J.A."/>
        </authorList>
    </citation>
    <scope>NUCLEOTIDE SEQUENCE</scope>
</reference>
<feature type="compositionally biased region" description="Basic residues" evidence="1">
    <location>
        <begin position="1"/>
        <end position="20"/>
    </location>
</feature>
<evidence type="ECO:0000313" key="2">
    <source>
        <dbReference type="EMBL" id="AAC55298.1"/>
    </source>
</evidence>
<reference evidence="2" key="2">
    <citation type="journal article" date="1996" name="J. Virol.">
        <title>A single gene encoding the fiber is responsible for variations in virulence in the fowl adenoviruses.</title>
        <authorList>
            <person name="Pallister J."/>
            <person name="Wright P.J."/>
            <person name="Sheppard M."/>
        </authorList>
    </citation>
    <scope>NUCLEOTIDE SEQUENCE</scope>
</reference>
<protein>
    <submittedName>
        <fullName evidence="2">Uncharacterized protein</fullName>
    </submittedName>
</protein>
<proteinExistence type="predicted"/>
<feature type="region of interest" description="Disordered" evidence="1">
    <location>
        <begin position="50"/>
        <end position="78"/>
    </location>
</feature>
<organism evidence="2">
    <name type="scientific">Avian adenovirus 8 (strain ATCC A-2A)</name>
    <name type="common">FAdV-8</name>
    <name type="synonym">Fowl adenovirus 8</name>
    <dbReference type="NCBI Taxonomy" id="66295"/>
    <lineage>
        <taxon>Viruses</taxon>
        <taxon>Varidnaviria</taxon>
        <taxon>Bamfordvirae</taxon>
        <taxon>Preplasmiviricota</taxon>
        <taxon>Polisuviricotina</taxon>
        <taxon>Pharingeaviricetes</taxon>
        <taxon>Rowavirales</taxon>
        <taxon>Adenoviridae</taxon>
        <taxon>Aviadenovirus</taxon>
        <taxon>Aviadenovirus hepatitidis</taxon>
        <taxon>Fowl aviadenovirus E</taxon>
    </lineage>
</organism>
<accession>Q96735</accession>
<name>Q96735_ADEG8</name>
<dbReference type="EMBL" id="U40587">
    <property type="protein sequence ID" value="AAC55298.1"/>
    <property type="molecule type" value="Genomic_DNA"/>
</dbReference>